<dbReference type="eggNOG" id="arCOG00876">
    <property type="taxonomic scope" value="Archaea"/>
</dbReference>
<dbReference type="AlphaFoldDB" id="F2L487"/>
<dbReference type="PROSITE" id="PS51192">
    <property type="entry name" value="HELICASE_ATP_BIND_1"/>
    <property type="match status" value="1"/>
</dbReference>
<evidence type="ECO:0000256" key="2">
    <source>
        <dbReference type="ARBA" id="ARBA00022801"/>
    </source>
</evidence>
<evidence type="ECO:0000256" key="1">
    <source>
        <dbReference type="ARBA" id="ARBA00022741"/>
    </source>
</evidence>
<dbReference type="InterPro" id="IPR006935">
    <property type="entry name" value="Helicase/UvrB_N"/>
</dbReference>
<dbReference type="InterPro" id="IPR050615">
    <property type="entry name" value="ATP-dep_DNA_Helicase"/>
</dbReference>
<dbReference type="RefSeq" id="WP_013679479.1">
    <property type="nucleotide sequence ID" value="NC_015315.1"/>
</dbReference>
<dbReference type="KEGG" id="tuz:TUZN_0651"/>
<dbReference type="Proteomes" id="UP000008138">
    <property type="component" value="Chromosome"/>
</dbReference>
<dbReference type="STRING" id="999630.TUZN_0651"/>
<keyword evidence="1" id="KW-0547">Nucleotide-binding</keyword>
<dbReference type="GO" id="GO:0005524">
    <property type="term" value="F:ATP binding"/>
    <property type="evidence" value="ECO:0007669"/>
    <property type="project" value="UniProtKB-KW"/>
</dbReference>
<feature type="domain" description="Helicase C-terminal" evidence="6">
    <location>
        <begin position="484"/>
        <end position="628"/>
    </location>
</feature>
<evidence type="ECO:0000256" key="4">
    <source>
        <dbReference type="ARBA" id="ARBA00022840"/>
    </source>
</evidence>
<dbReference type="EMBL" id="CP002590">
    <property type="protein sequence ID" value="AEA12143.1"/>
    <property type="molecule type" value="Genomic_DNA"/>
</dbReference>
<keyword evidence="8" id="KW-1185">Reference proteome</keyword>
<dbReference type="PANTHER" id="PTHR11274:SF12">
    <property type="entry name" value="HELICASE, POSSIBLE DNA REPAIR RAD25"/>
    <property type="match status" value="1"/>
</dbReference>
<dbReference type="HOGENOM" id="CLU_421288_0_0_2"/>
<keyword evidence="3" id="KW-0347">Helicase</keyword>
<keyword evidence="2" id="KW-0378">Hydrolase</keyword>
<dbReference type="Pfam" id="PF00271">
    <property type="entry name" value="Helicase_C"/>
    <property type="match status" value="1"/>
</dbReference>
<dbReference type="SMART" id="SM00487">
    <property type="entry name" value="DEXDc"/>
    <property type="match status" value="1"/>
</dbReference>
<evidence type="ECO:0000313" key="7">
    <source>
        <dbReference type="EMBL" id="AEA12143.1"/>
    </source>
</evidence>
<dbReference type="InterPro" id="IPR027417">
    <property type="entry name" value="P-loop_NTPase"/>
</dbReference>
<dbReference type="PANTHER" id="PTHR11274">
    <property type="entry name" value="RAD25/XP-B DNA REPAIR HELICASE"/>
    <property type="match status" value="1"/>
</dbReference>
<organism evidence="7 8">
    <name type="scientific">Thermoproteus uzoniensis (strain 768-20)</name>
    <dbReference type="NCBI Taxonomy" id="999630"/>
    <lineage>
        <taxon>Archaea</taxon>
        <taxon>Thermoproteota</taxon>
        <taxon>Thermoprotei</taxon>
        <taxon>Thermoproteales</taxon>
        <taxon>Thermoproteaceae</taxon>
        <taxon>Thermoproteus</taxon>
    </lineage>
</organism>
<dbReference type="Pfam" id="PF04851">
    <property type="entry name" value="ResIII"/>
    <property type="match status" value="1"/>
</dbReference>
<dbReference type="GO" id="GO:0004386">
    <property type="term" value="F:helicase activity"/>
    <property type="evidence" value="ECO:0007669"/>
    <property type="project" value="UniProtKB-KW"/>
</dbReference>
<dbReference type="GO" id="GO:0003677">
    <property type="term" value="F:DNA binding"/>
    <property type="evidence" value="ECO:0007669"/>
    <property type="project" value="InterPro"/>
</dbReference>
<proteinExistence type="predicted"/>
<dbReference type="InterPro" id="IPR014001">
    <property type="entry name" value="Helicase_ATP-bd"/>
</dbReference>
<dbReference type="SUPFAM" id="SSF52540">
    <property type="entry name" value="P-loop containing nucleoside triphosphate hydrolases"/>
    <property type="match status" value="1"/>
</dbReference>
<dbReference type="GeneID" id="10360192"/>
<accession>F2L487</accession>
<evidence type="ECO:0000313" key="8">
    <source>
        <dbReference type="Proteomes" id="UP000008138"/>
    </source>
</evidence>
<keyword evidence="4" id="KW-0067">ATP-binding</keyword>
<sequence length="651" mass="73007">MEFRVVVNGVEIVREWSWDRISKVKEELKKMGFRWTGGGWVGRLRDPASLYALKALLDLNDEELEEVLKASGLGSGDAILVVGDVPDRLKPYVVASYGSSHLISATRFIRDFVASDKKAIAEAPSYDEYVRRAAEEFKALVRGVEVKGDLEAVVKNAVEIALGSERLKALYEKRMAWRRAELWPTKAVLNFAGRELFAELGNFKLAYNIVGKDGEVKQVFIKLIRASRENNKVIITYPVFIRDKISEILRKYGYIVVKKDLEYKQVQYKQNISLYDFQKRAVDSWERAGRRGTIAVPTGGGKTFIAMAALARASTTALILAVTQELAAQWAERLRRHLGVSPGMLGAGKHDVRDVTVAIYNSAVKYVDELVGKFGVVVFDEAHHVPAETFKEIALALDSPFRLAISATPKREDGNELLIYEAVGPLVYRATYTEMIEAGLVVPVEHYRIYIKPSPEEEQEYRSVQSTTDNAIVLRNIASQISSKIPIAVEIVKREVALGHKVLVFTQFLEQAKAVYDKLREESIRSELITSEERDRSSAFSRFLSGAAKVVVTTTVLDEGVDVPDADVAVIVSGSGSKRQMLQRVGRVVRRAPGKSVARVYELIARGTIEEALSESRHVDDVIEESVCRKFSEQTFREFLRSTRLTDFRSF</sequence>
<dbReference type="GO" id="GO:0140097">
    <property type="term" value="F:catalytic activity, acting on DNA"/>
    <property type="evidence" value="ECO:0007669"/>
    <property type="project" value="UniProtKB-ARBA"/>
</dbReference>
<evidence type="ECO:0000259" key="5">
    <source>
        <dbReference type="PROSITE" id="PS51192"/>
    </source>
</evidence>
<evidence type="ECO:0000259" key="6">
    <source>
        <dbReference type="PROSITE" id="PS51194"/>
    </source>
</evidence>
<dbReference type="Gene3D" id="3.40.50.300">
    <property type="entry name" value="P-loop containing nucleotide triphosphate hydrolases"/>
    <property type="match status" value="2"/>
</dbReference>
<reference evidence="7 8" key="1">
    <citation type="journal article" date="2011" name="J. Bacteriol.">
        <title>Complete genome sequence of the thermoacidophilic crenarchaeon Thermoproteus uzoniensis 768-20.</title>
        <authorList>
            <person name="Mardanov A.V."/>
            <person name="Gumerov V.M."/>
            <person name="Beletsky A.V."/>
            <person name="Prokofeva M.I."/>
            <person name="Bonch-Osmolovskaya E.A."/>
            <person name="Ravin N.V."/>
            <person name="Skryabin K.G."/>
        </authorList>
    </citation>
    <scope>NUCLEOTIDE SEQUENCE [LARGE SCALE GENOMIC DNA]</scope>
    <source>
        <strain evidence="7 8">768-20</strain>
    </source>
</reference>
<protein>
    <submittedName>
        <fullName evidence="7">Type III restriction enzyme, res subunit</fullName>
    </submittedName>
</protein>
<dbReference type="PROSITE" id="PS51194">
    <property type="entry name" value="HELICASE_CTER"/>
    <property type="match status" value="1"/>
</dbReference>
<dbReference type="InterPro" id="IPR001650">
    <property type="entry name" value="Helicase_C-like"/>
</dbReference>
<reference key="2">
    <citation type="submission" date="2011-03" db="EMBL/GenBank/DDBJ databases">
        <title>Complete genome sequence of the thermoacidophilic crenarchaeon Thermoproteus uzoniensis 768-20.</title>
        <authorList>
            <person name="Mardanov A.V."/>
            <person name="Gumerov V.M."/>
            <person name="Beletsky A.V."/>
            <person name="Prokofeva M.I."/>
            <person name="Bonch-Osmolovskaya E.A."/>
            <person name="Ravin N.V."/>
            <person name="Skryabin K.G."/>
        </authorList>
    </citation>
    <scope>NUCLEOTIDE SEQUENCE</scope>
    <source>
        <strain>768-20</strain>
    </source>
</reference>
<dbReference type="CDD" id="cd17926">
    <property type="entry name" value="DEXHc_RE"/>
    <property type="match status" value="1"/>
</dbReference>
<dbReference type="SMART" id="SM00490">
    <property type="entry name" value="HELICc"/>
    <property type="match status" value="1"/>
</dbReference>
<name>F2L487_THEU7</name>
<gene>
    <name evidence="7" type="ordered locus">TUZN_0651</name>
</gene>
<dbReference type="GO" id="GO:0016787">
    <property type="term" value="F:hydrolase activity"/>
    <property type="evidence" value="ECO:0007669"/>
    <property type="project" value="UniProtKB-KW"/>
</dbReference>
<feature type="domain" description="Helicase ATP-binding" evidence="5">
    <location>
        <begin position="283"/>
        <end position="427"/>
    </location>
</feature>
<evidence type="ECO:0000256" key="3">
    <source>
        <dbReference type="ARBA" id="ARBA00022806"/>
    </source>
</evidence>